<proteinExistence type="inferred from homology"/>
<dbReference type="CDD" id="cd16378">
    <property type="entry name" value="CcmH_N"/>
    <property type="match status" value="1"/>
</dbReference>
<evidence type="ECO:0000256" key="2">
    <source>
        <dbReference type="ARBA" id="ARBA00022617"/>
    </source>
</evidence>
<accession>A0A8J3I2H2</accession>
<dbReference type="AlphaFoldDB" id="A0A8J3I2H2"/>
<keyword evidence="2 7" id="KW-0349">Heme</keyword>
<gene>
    <name evidence="9" type="ORF">KSX_18670</name>
</gene>
<dbReference type="InterPro" id="IPR051263">
    <property type="entry name" value="C-type_cytochrome_biogenesis"/>
</dbReference>
<dbReference type="PANTHER" id="PTHR47870:SF1">
    <property type="entry name" value="CYTOCHROME C-TYPE BIOGENESIS PROTEIN CCMH"/>
    <property type="match status" value="1"/>
</dbReference>
<comment type="caution">
    <text evidence="9">The sequence shown here is derived from an EMBL/GenBank/DDBJ whole genome shotgun (WGS) entry which is preliminary data.</text>
</comment>
<evidence type="ECO:0000256" key="5">
    <source>
        <dbReference type="ARBA" id="ARBA00022748"/>
    </source>
</evidence>
<evidence type="ECO:0000256" key="4">
    <source>
        <dbReference type="ARBA" id="ARBA00022729"/>
    </source>
</evidence>
<dbReference type="RefSeq" id="WP_220193163.1">
    <property type="nucleotide sequence ID" value="NZ_BNJF01000001.1"/>
</dbReference>
<keyword evidence="5" id="KW-0201">Cytochrome c-type biogenesis</keyword>
<evidence type="ECO:0000313" key="9">
    <source>
        <dbReference type="EMBL" id="GHO43704.1"/>
    </source>
</evidence>
<comment type="similarity">
    <text evidence="1 7">Belongs to the CcmH/CycL/Ccl2/NrfF family.</text>
</comment>
<sequence>MSRLKPRSTLYLFLALVALVLAAWSISYINAERNQTLDQRVQEVASQIKCPVCQGESIADSKADLARQMRSQVRQQLQSGKSEQDVLNYFRDHYGEDILLSPQIQGFALFSWLVPLLLILGGCGLVYLTLRDWKRQAQTHVPVKAKREVDMLDDKERERYQALLEDELAADDILFRPRVNEKREKSGPGTQMEAL</sequence>
<dbReference type="GO" id="GO:0017004">
    <property type="term" value="P:cytochrome complex assembly"/>
    <property type="evidence" value="ECO:0007669"/>
    <property type="project" value="UniProtKB-KW"/>
</dbReference>
<dbReference type="InterPro" id="IPR038297">
    <property type="entry name" value="CcmH/CycL/NrfF/Ccl2_sf"/>
</dbReference>
<keyword evidence="7" id="KW-0472">Membrane</keyword>
<comment type="function">
    <text evidence="7">Possible subunit of a heme lyase.</text>
</comment>
<keyword evidence="3 7" id="KW-0479">Metal-binding</keyword>
<name>A0A8J3I2H2_9CHLR</name>
<dbReference type="PANTHER" id="PTHR47870">
    <property type="entry name" value="CYTOCHROME C-TYPE BIOGENESIS PROTEIN CCMH"/>
    <property type="match status" value="1"/>
</dbReference>
<feature type="transmembrane region" description="Helical" evidence="7">
    <location>
        <begin position="109"/>
        <end position="130"/>
    </location>
</feature>
<keyword evidence="6 7" id="KW-0408">Iron</keyword>
<keyword evidence="7" id="KW-0812">Transmembrane</keyword>
<evidence type="ECO:0000259" key="8">
    <source>
        <dbReference type="Pfam" id="PF03918"/>
    </source>
</evidence>
<feature type="domain" description="CcmH/CycL/Ccl2/NrfF N-terminal" evidence="8">
    <location>
        <begin position="15"/>
        <end position="164"/>
    </location>
</feature>
<evidence type="ECO:0000256" key="6">
    <source>
        <dbReference type="ARBA" id="ARBA00023004"/>
    </source>
</evidence>
<dbReference type="Pfam" id="PF03918">
    <property type="entry name" value="CcmH"/>
    <property type="match status" value="1"/>
</dbReference>
<evidence type="ECO:0000313" key="10">
    <source>
        <dbReference type="Proteomes" id="UP000612362"/>
    </source>
</evidence>
<keyword evidence="4 7" id="KW-0732">Signal</keyword>
<evidence type="ECO:0000256" key="3">
    <source>
        <dbReference type="ARBA" id="ARBA00022723"/>
    </source>
</evidence>
<evidence type="ECO:0000256" key="7">
    <source>
        <dbReference type="RuleBase" id="RU364112"/>
    </source>
</evidence>
<dbReference type="InterPro" id="IPR005616">
    <property type="entry name" value="CcmH/CycL/Ccl2/NrfF_N"/>
</dbReference>
<dbReference type="GO" id="GO:0046872">
    <property type="term" value="F:metal ion binding"/>
    <property type="evidence" value="ECO:0007669"/>
    <property type="project" value="UniProtKB-KW"/>
</dbReference>
<evidence type="ECO:0000256" key="1">
    <source>
        <dbReference type="ARBA" id="ARBA00010342"/>
    </source>
</evidence>
<keyword evidence="7" id="KW-1133">Transmembrane helix</keyword>
<dbReference type="Gene3D" id="1.10.8.640">
    <property type="entry name" value="Cytochrome C biogenesis protein"/>
    <property type="match status" value="1"/>
</dbReference>
<keyword evidence="10" id="KW-1185">Reference proteome</keyword>
<dbReference type="GO" id="GO:0005886">
    <property type="term" value="C:plasma membrane"/>
    <property type="evidence" value="ECO:0007669"/>
    <property type="project" value="TreeGrafter"/>
</dbReference>
<dbReference type="EMBL" id="BNJF01000001">
    <property type="protein sequence ID" value="GHO43704.1"/>
    <property type="molecule type" value="Genomic_DNA"/>
</dbReference>
<dbReference type="Proteomes" id="UP000612362">
    <property type="component" value="Unassembled WGS sequence"/>
</dbReference>
<protein>
    <recommendedName>
        <fullName evidence="7">Cytochrome c-type biogenesis protein</fullName>
    </recommendedName>
</protein>
<organism evidence="9 10">
    <name type="scientific">Ktedonospora formicarum</name>
    <dbReference type="NCBI Taxonomy" id="2778364"/>
    <lineage>
        <taxon>Bacteria</taxon>
        <taxon>Bacillati</taxon>
        <taxon>Chloroflexota</taxon>
        <taxon>Ktedonobacteria</taxon>
        <taxon>Ktedonobacterales</taxon>
        <taxon>Ktedonobacteraceae</taxon>
        <taxon>Ktedonospora</taxon>
    </lineage>
</organism>
<reference evidence="9" key="1">
    <citation type="submission" date="2020-10" db="EMBL/GenBank/DDBJ databases">
        <title>Taxonomic study of unclassified bacteria belonging to the class Ktedonobacteria.</title>
        <authorList>
            <person name="Yabe S."/>
            <person name="Wang C.M."/>
            <person name="Zheng Y."/>
            <person name="Sakai Y."/>
            <person name="Cavaletti L."/>
            <person name="Monciardini P."/>
            <person name="Donadio S."/>
        </authorList>
    </citation>
    <scope>NUCLEOTIDE SEQUENCE</scope>
    <source>
        <strain evidence="9">SOSP1-1</strain>
    </source>
</reference>